<keyword evidence="6 10" id="KW-1133">Transmembrane helix</keyword>
<evidence type="ECO:0000256" key="2">
    <source>
        <dbReference type="ARBA" id="ARBA00004308"/>
    </source>
</evidence>
<comment type="subcellular location">
    <subcellularLocation>
        <location evidence="2">Endomembrane system</location>
    </subcellularLocation>
    <subcellularLocation>
        <location evidence="1">Membrane</location>
        <topology evidence="1">Single-pass membrane protein</topology>
    </subcellularLocation>
</comment>
<dbReference type="PANTHER" id="PTHR12791">
    <property type="entry name" value="GOLGI SNARE BET1-RELATED"/>
    <property type="match status" value="1"/>
</dbReference>
<evidence type="ECO:0000256" key="8">
    <source>
        <dbReference type="ARBA" id="ARBA00023136"/>
    </source>
</evidence>
<dbReference type="CDD" id="cd15859">
    <property type="entry name" value="SNARE_SYN8"/>
    <property type="match status" value="1"/>
</dbReference>
<feature type="region of interest" description="Disordered" evidence="9">
    <location>
        <begin position="98"/>
        <end position="156"/>
    </location>
</feature>
<dbReference type="Pfam" id="PF05739">
    <property type="entry name" value="SNARE"/>
    <property type="match status" value="1"/>
</dbReference>
<evidence type="ECO:0000259" key="11">
    <source>
        <dbReference type="PROSITE" id="PS50192"/>
    </source>
</evidence>
<evidence type="ECO:0000313" key="13">
    <source>
        <dbReference type="Proteomes" id="UP000559027"/>
    </source>
</evidence>
<comment type="caution">
    <text evidence="12">The sequence shown here is derived from an EMBL/GenBank/DDBJ whole genome shotgun (WGS) entry which is preliminary data.</text>
</comment>
<feature type="domain" description="T-SNARE coiled-coil homology" evidence="11">
    <location>
        <begin position="166"/>
        <end position="228"/>
    </location>
</feature>
<gene>
    <name evidence="12" type="ORF">D9756_007178</name>
</gene>
<dbReference type="OrthoDB" id="244190at2759"/>
<dbReference type="GO" id="GO:0061025">
    <property type="term" value="P:membrane fusion"/>
    <property type="evidence" value="ECO:0007669"/>
    <property type="project" value="UniProtKB-ARBA"/>
</dbReference>
<dbReference type="GO" id="GO:0005768">
    <property type="term" value="C:endosome"/>
    <property type="evidence" value="ECO:0007669"/>
    <property type="project" value="UniProtKB-ARBA"/>
</dbReference>
<keyword evidence="4 10" id="KW-0812">Transmembrane</keyword>
<keyword evidence="5" id="KW-0653">Protein transport</keyword>
<sequence>MSSSTKALAKLTSLSTKTLSLLLERQRLQSFPSASLNPSSQPKNQHAAQITKNLQQLRAGILDMEEKDGRTEAVALLRGQYERMRAMLGDNADGISVESLDTPMLPPPASVSSSSTDSLPRAPSPQMVLPPTPPGKDSGEFQYTPYKDDPDADPPLDDAGLMLQQRMMMNEQDDHLDQLSQSINRQHHISLQIGGELEVHSGLLEELDTDIDRTHSRLSGARRRLDRVAQGAKENSSAVAIGVIILILLILIIIFKT</sequence>
<dbReference type="SMART" id="SM00397">
    <property type="entry name" value="t_SNARE"/>
    <property type="match status" value="1"/>
</dbReference>
<proteinExistence type="predicted"/>
<evidence type="ECO:0000256" key="6">
    <source>
        <dbReference type="ARBA" id="ARBA00022989"/>
    </source>
</evidence>
<dbReference type="AlphaFoldDB" id="A0A8H5FYJ8"/>
<evidence type="ECO:0000256" key="4">
    <source>
        <dbReference type="ARBA" id="ARBA00022692"/>
    </source>
</evidence>
<dbReference type="SUPFAM" id="SSF58038">
    <property type="entry name" value="SNARE fusion complex"/>
    <property type="match status" value="1"/>
</dbReference>
<dbReference type="PROSITE" id="PS50192">
    <property type="entry name" value="T_SNARE"/>
    <property type="match status" value="1"/>
</dbReference>
<dbReference type="GO" id="GO:0006896">
    <property type="term" value="P:Golgi to vacuole transport"/>
    <property type="evidence" value="ECO:0007669"/>
    <property type="project" value="UniProtKB-ARBA"/>
</dbReference>
<dbReference type="GO" id="GO:0015031">
    <property type="term" value="P:protein transport"/>
    <property type="evidence" value="ECO:0007669"/>
    <property type="project" value="UniProtKB-KW"/>
</dbReference>
<dbReference type="FunFam" id="1.20.5.110:FF:000060">
    <property type="entry name" value="SNARE complex subunit (Syn8)"/>
    <property type="match status" value="1"/>
</dbReference>
<dbReference type="InterPro" id="IPR000727">
    <property type="entry name" value="T_SNARE_dom"/>
</dbReference>
<dbReference type="EMBL" id="JAACJO010000009">
    <property type="protein sequence ID" value="KAF5353951.1"/>
    <property type="molecule type" value="Genomic_DNA"/>
</dbReference>
<keyword evidence="7" id="KW-0175">Coiled coil</keyword>
<name>A0A8H5FYJ8_9AGAR</name>
<organism evidence="12 13">
    <name type="scientific">Leucocoprinus leucothites</name>
    <dbReference type="NCBI Taxonomy" id="201217"/>
    <lineage>
        <taxon>Eukaryota</taxon>
        <taxon>Fungi</taxon>
        <taxon>Dikarya</taxon>
        <taxon>Basidiomycota</taxon>
        <taxon>Agaricomycotina</taxon>
        <taxon>Agaricomycetes</taxon>
        <taxon>Agaricomycetidae</taxon>
        <taxon>Agaricales</taxon>
        <taxon>Agaricineae</taxon>
        <taxon>Agaricaceae</taxon>
        <taxon>Leucocoprinus</taxon>
    </lineage>
</organism>
<reference evidence="12 13" key="1">
    <citation type="journal article" date="2020" name="ISME J.">
        <title>Uncovering the hidden diversity of litter-decomposition mechanisms in mushroom-forming fungi.</title>
        <authorList>
            <person name="Floudas D."/>
            <person name="Bentzer J."/>
            <person name="Ahren D."/>
            <person name="Johansson T."/>
            <person name="Persson P."/>
            <person name="Tunlid A."/>
        </authorList>
    </citation>
    <scope>NUCLEOTIDE SEQUENCE [LARGE SCALE GENOMIC DNA]</scope>
    <source>
        <strain evidence="12 13">CBS 146.42</strain>
    </source>
</reference>
<dbReference type="GO" id="GO:0016020">
    <property type="term" value="C:membrane"/>
    <property type="evidence" value="ECO:0007669"/>
    <property type="project" value="UniProtKB-SubCell"/>
</dbReference>
<dbReference type="Proteomes" id="UP000559027">
    <property type="component" value="Unassembled WGS sequence"/>
</dbReference>
<evidence type="ECO:0000256" key="9">
    <source>
        <dbReference type="SAM" id="MobiDB-lite"/>
    </source>
</evidence>
<evidence type="ECO:0000256" key="5">
    <source>
        <dbReference type="ARBA" id="ARBA00022927"/>
    </source>
</evidence>
<evidence type="ECO:0000313" key="12">
    <source>
        <dbReference type="EMBL" id="KAF5353951.1"/>
    </source>
</evidence>
<dbReference type="Gene3D" id="1.20.5.110">
    <property type="match status" value="1"/>
</dbReference>
<evidence type="ECO:0000256" key="3">
    <source>
        <dbReference type="ARBA" id="ARBA00022448"/>
    </source>
</evidence>
<evidence type="ECO:0000256" key="1">
    <source>
        <dbReference type="ARBA" id="ARBA00004167"/>
    </source>
</evidence>
<protein>
    <recommendedName>
        <fullName evidence="11">t-SNARE coiled-coil homology domain-containing protein</fullName>
    </recommendedName>
</protein>
<keyword evidence="13" id="KW-1185">Reference proteome</keyword>
<feature type="transmembrane region" description="Helical" evidence="10">
    <location>
        <begin position="237"/>
        <end position="255"/>
    </location>
</feature>
<evidence type="ECO:0000256" key="7">
    <source>
        <dbReference type="ARBA" id="ARBA00023054"/>
    </source>
</evidence>
<keyword evidence="3" id="KW-0813">Transport</keyword>
<accession>A0A8H5FYJ8</accession>
<keyword evidence="8 10" id="KW-0472">Membrane</keyword>
<evidence type="ECO:0000256" key="10">
    <source>
        <dbReference type="SAM" id="Phobius"/>
    </source>
</evidence>
<feature type="compositionally biased region" description="Low complexity" evidence="9">
    <location>
        <begin position="110"/>
        <end position="120"/>
    </location>
</feature>